<evidence type="ECO:0000256" key="16">
    <source>
        <dbReference type="ARBA" id="ARBA00044900"/>
    </source>
</evidence>
<feature type="transmembrane region" description="Helical" evidence="25">
    <location>
        <begin position="383"/>
        <end position="402"/>
    </location>
</feature>
<feature type="transmembrane region" description="Helical" evidence="25">
    <location>
        <begin position="219"/>
        <end position="242"/>
    </location>
</feature>
<comment type="catalytic activity">
    <reaction evidence="13">
        <text>L-alpha-aminoacyl-L-lysine(out) = L-alpha-aminoacyl-L-lysine(in)</text>
        <dbReference type="Rhea" id="RHEA:79383"/>
        <dbReference type="ChEBI" id="CHEBI:229966"/>
    </reaction>
</comment>
<keyword evidence="3" id="KW-0813">Transport</keyword>
<evidence type="ECO:0000313" key="27">
    <source>
        <dbReference type="EMBL" id="KFJ41105.1"/>
    </source>
</evidence>
<feature type="transmembrane region" description="Helical" evidence="25">
    <location>
        <begin position="254"/>
        <end position="279"/>
    </location>
</feature>
<evidence type="ECO:0000259" key="26">
    <source>
        <dbReference type="PROSITE" id="PS50850"/>
    </source>
</evidence>
<evidence type="ECO:0000256" key="21">
    <source>
        <dbReference type="ARBA" id="ARBA00044985"/>
    </source>
</evidence>
<reference evidence="27 28" key="1">
    <citation type="submission" date="2014-06" db="EMBL/GenBank/DDBJ databases">
        <authorList>
            <person name="Bishop-Lilly K.A."/>
            <person name="Broomall S.M."/>
            <person name="Chain P.S."/>
            <person name="Chertkov O."/>
            <person name="Coyne S.R."/>
            <person name="Daligault H.E."/>
            <person name="Davenport K.W."/>
            <person name="Erkkila T."/>
            <person name="Frey K.G."/>
            <person name="Gibbons H.S."/>
            <person name="Gu W."/>
            <person name="Jaissle J."/>
            <person name="Johnson S.L."/>
            <person name="Koroleva G.I."/>
            <person name="Ladner J.T."/>
            <person name="Lo C.-C."/>
            <person name="Minogue T.D."/>
            <person name="Munk C."/>
            <person name="Palacios G.F."/>
            <person name="Redden C.L."/>
            <person name="Rosenzweig C.N."/>
            <person name="Scholz M.B."/>
            <person name="Teshima H."/>
            <person name="Xu Y."/>
        </authorList>
    </citation>
    <scope>NUCLEOTIDE SEQUENCE [LARGE SCALE GENOMIC DNA]</scope>
    <source>
        <strain evidence="27 28">FTZ</strain>
    </source>
</reference>
<evidence type="ECO:0000256" key="20">
    <source>
        <dbReference type="ARBA" id="ARBA00044924"/>
    </source>
</evidence>
<dbReference type="PANTHER" id="PTHR23512:SF3">
    <property type="entry name" value="MAJOR FACILITATOR SUPERFAMILY DOMAIN-CONTAINING PROTEIN 1"/>
    <property type="match status" value="1"/>
</dbReference>
<evidence type="ECO:0000256" key="15">
    <source>
        <dbReference type="ARBA" id="ARBA00044899"/>
    </source>
</evidence>
<keyword evidence="7" id="KW-0458">Lysosome</keyword>
<evidence type="ECO:0000256" key="12">
    <source>
        <dbReference type="ARBA" id="ARBA00044891"/>
    </source>
</evidence>
<evidence type="ECO:0000256" key="3">
    <source>
        <dbReference type="ARBA" id="ARBA00022448"/>
    </source>
</evidence>
<dbReference type="PANTHER" id="PTHR23512">
    <property type="entry name" value="MAJOR FACILITATOR SUPERFAMILY DOMAIN-CONTAINING PROTEIN 1"/>
    <property type="match status" value="1"/>
</dbReference>
<sequence>MQKVTKAGFIIWFICAFFYALEFIIRASGNSLYNDFSIAPYNLSPEQISVLSSAFYWAYVASQLPAGILIDKFGVKKIMLVSTLLFSVGVFIATRATSQEYLILYRVLAGVGGGFAFLSALKSIAIWLPKRTFPLFTGATQMLMYGAGTLTGLPLVILANHFSIQVIMSVILVVSILLFLSVVFFIPTVEPHNQKDTDELADTHTKIEDIPIVFKIKQILLNGFFCFTIYGTTAIFADLWSYRFLSLDGYSVHYAGLASSMIFIGIAIFSPLWGVIATLLNKQKSLLVLASIFGLFIVIAIVYMHVDPIIMCILCILWGGMQAVHVLNFTILRMHISPLYIATGIAAVNLFIPLSGAVLQPFVGFVVSLLENHGFEQLIAFKYALAILPVLMLLSIVLSLFITEKKTKISFNNIQFVLIFTKRNIYYVKRFHLSCRSRYNKFTSNYL</sequence>
<evidence type="ECO:0000256" key="23">
    <source>
        <dbReference type="ARBA" id="ARBA00045709"/>
    </source>
</evidence>
<organism evidence="27 28">
    <name type="scientific">Francisella tularensis</name>
    <dbReference type="NCBI Taxonomy" id="263"/>
    <lineage>
        <taxon>Bacteria</taxon>
        <taxon>Pseudomonadati</taxon>
        <taxon>Pseudomonadota</taxon>
        <taxon>Gammaproteobacteria</taxon>
        <taxon>Thiotrichales</taxon>
        <taxon>Francisellaceae</taxon>
        <taxon>Francisella</taxon>
    </lineage>
</organism>
<comment type="catalytic activity">
    <reaction evidence="16">
        <text>L-lysyl-L-lysine(out) = L-lysyl-L-lysine(in)</text>
        <dbReference type="Rhea" id="RHEA:79403"/>
        <dbReference type="ChEBI" id="CHEBI:229956"/>
    </reaction>
</comment>
<feature type="transmembrane region" description="Helical" evidence="25">
    <location>
        <begin position="48"/>
        <end position="66"/>
    </location>
</feature>
<evidence type="ECO:0000256" key="13">
    <source>
        <dbReference type="ARBA" id="ARBA00044893"/>
    </source>
</evidence>
<evidence type="ECO:0000256" key="6">
    <source>
        <dbReference type="ARBA" id="ARBA00023136"/>
    </source>
</evidence>
<feature type="transmembrane region" description="Helical" evidence="25">
    <location>
        <begin position="7"/>
        <end position="28"/>
    </location>
</feature>
<comment type="catalytic activity">
    <reaction evidence="10">
        <text>L-alpha-aminoacyl-L-arginine(out) = L-alpha-aminoacyl-L-arginine(in)</text>
        <dbReference type="Rhea" id="RHEA:79367"/>
        <dbReference type="ChEBI" id="CHEBI:229968"/>
    </reaction>
</comment>
<feature type="transmembrane region" description="Helical" evidence="25">
    <location>
        <begin position="103"/>
        <end position="121"/>
    </location>
</feature>
<feature type="transmembrane region" description="Helical" evidence="25">
    <location>
        <begin position="286"/>
        <end position="303"/>
    </location>
</feature>
<dbReference type="Pfam" id="PF07690">
    <property type="entry name" value="MFS_1"/>
    <property type="match status" value="2"/>
</dbReference>
<keyword evidence="5 25" id="KW-1133">Transmembrane helix</keyword>
<comment type="catalytic activity">
    <reaction evidence="12">
        <text>L-lysyl-L-alpha-amino acid(out) = L-lysyl-L-alpha-amino acid(in)</text>
        <dbReference type="Rhea" id="RHEA:79387"/>
        <dbReference type="ChEBI" id="CHEBI:229965"/>
    </reaction>
</comment>
<comment type="catalytic activity">
    <reaction evidence="11">
        <text>L-alpha-aminoacyl-L-histidine(out) = L-alpha-aminoacyl-L-histidine(in)</text>
        <dbReference type="Rhea" id="RHEA:79375"/>
        <dbReference type="ChEBI" id="CHEBI:229967"/>
    </reaction>
</comment>
<proteinExistence type="inferred from homology"/>
<evidence type="ECO:0000256" key="1">
    <source>
        <dbReference type="ARBA" id="ARBA00004155"/>
    </source>
</evidence>
<dbReference type="PROSITE" id="PS50850">
    <property type="entry name" value="MFS"/>
    <property type="match status" value="1"/>
</dbReference>
<feature type="transmembrane region" description="Helical" evidence="25">
    <location>
        <begin position="133"/>
        <end position="158"/>
    </location>
</feature>
<evidence type="ECO:0000256" key="7">
    <source>
        <dbReference type="ARBA" id="ARBA00023228"/>
    </source>
</evidence>
<evidence type="ECO:0000256" key="14">
    <source>
        <dbReference type="ARBA" id="ARBA00044898"/>
    </source>
</evidence>
<feature type="transmembrane region" description="Helical" evidence="25">
    <location>
        <begin position="78"/>
        <end position="97"/>
    </location>
</feature>
<dbReference type="InterPro" id="IPR011701">
    <property type="entry name" value="MFS"/>
</dbReference>
<dbReference type="EMBL" id="JOVO01000010">
    <property type="protein sequence ID" value="KFJ41105.1"/>
    <property type="molecule type" value="Genomic_DNA"/>
</dbReference>
<dbReference type="AlphaFoldDB" id="A0AAW3D699"/>
<evidence type="ECO:0000313" key="28">
    <source>
        <dbReference type="Proteomes" id="UP000028987"/>
    </source>
</evidence>
<comment type="function">
    <text evidence="23">Lysosomal dipeptide uniporter that selectively exports lysine, arginine or histidine-containing dipeptides with a net positive charge from the lysosome lumen into the cytosol. Could play a role in a specific type of protein O-glycosylation indirectly regulating macrophages migration and tissue invasion. Also essential for liver homeostasis.</text>
</comment>
<feature type="transmembrane region" description="Helical" evidence="25">
    <location>
        <begin position="164"/>
        <end position="186"/>
    </location>
</feature>
<comment type="subcellular location">
    <subcellularLocation>
        <location evidence="1">Lysosome membrane</location>
        <topology evidence="1">Multi-pass membrane protein</topology>
    </subcellularLocation>
</comment>
<name>A0AAW3D699_FRATU</name>
<evidence type="ECO:0000256" key="18">
    <source>
        <dbReference type="ARBA" id="ARBA00044912"/>
    </source>
</evidence>
<dbReference type="GO" id="GO:0005765">
    <property type="term" value="C:lysosomal membrane"/>
    <property type="evidence" value="ECO:0007669"/>
    <property type="project" value="UniProtKB-SubCell"/>
</dbReference>
<feature type="domain" description="Major facilitator superfamily (MFS) profile" evidence="26">
    <location>
        <begin position="4"/>
        <end position="407"/>
    </location>
</feature>
<comment type="subunit">
    <text evidence="24">Homodimer. Interacts with lysosomal protein GLMP (via lumenal domain); the interaction starts while both proteins are still in the endoplasmic reticulum and is required for stabilization of MFSD1 in lysosomes but has no direct effect on its targeting to lysosomes or transporter activity.</text>
</comment>
<comment type="similarity">
    <text evidence="2">Belongs to the major facilitator superfamily.</text>
</comment>
<dbReference type="InterPro" id="IPR020846">
    <property type="entry name" value="MFS_dom"/>
</dbReference>
<dbReference type="InterPro" id="IPR036259">
    <property type="entry name" value="MFS_trans_sf"/>
</dbReference>
<dbReference type="Proteomes" id="UP000028987">
    <property type="component" value="Unassembled WGS sequence"/>
</dbReference>
<evidence type="ECO:0000256" key="10">
    <source>
        <dbReference type="ARBA" id="ARBA00044881"/>
    </source>
</evidence>
<evidence type="ECO:0000256" key="2">
    <source>
        <dbReference type="ARBA" id="ARBA00008335"/>
    </source>
</evidence>
<protein>
    <recommendedName>
        <fullName evidence="21">Lysosomal dipeptide transporter MFSD1</fullName>
    </recommendedName>
    <alternativeName>
        <fullName evidence="22">Major facilitator superfamily domain-containing protein 1</fullName>
    </alternativeName>
</protein>
<keyword evidence="6 25" id="KW-0472">Membrane</keyword>
<evidence type="ECO:0000256" key="11">
    <source>
        <dbReference type="ARBA" id="ARBA00044884"/>
    </source>
</evidence>
<evidence type="ECO:0000256" key="22">
    <source>
        <dbReference type="ARBA" id="ARBA00045018"/>
    </source>
</evidence>
<comment type="catalytic activity">
    <reaction evidence="15">
        <text>L-arginyl-L-alpha-amino acid(out) = L-arginyl-L-alpha-amino acid(in)</text>
        <dbReference type="Rhea" id="RHEA:79371"/>
        <dbReference type="ChEBI" id="CHEBI:84315"/>
    </reaction>
</comment>
<evidence type="ECO:0000256" key="4">
    <source>
        <dbReference type="ARBA" id="ARBA00022692"/>
    </source>
</evidence>
<comment type="catalytic activity">
    <reaction evidence="19">
        <text>L-alanyl-L-lysine(out) = L-alanyl-L-lysine(in)</text>
        <dbReference type="Rhea" id="RHEA:79415"/>
        <dbReference type="ChEBI" id="CHEBI:192470"/>
    </reaction>
</comment>
<evidence type="ECO:0000256" key="25">
    <source>
        <dbReference type="SAM" id="Phobius"/>
    </source>
</evidence>
<keyword evidence="4 25" id="KW-0812">Transmembrane</keyword>
<comment type="catalytic activity">
    <reaction evidence="17">
        <text>L-arginyl-glycine(out) = L-arginyl-glycine(in)</text>
        <dbReference type="Rhea" id="RHEA:79391"/>
        <dbReference type="ChEBI" id="CHEBI:229955"/>
    </reaction>
</comment>
<feature type="transmembrane region" description="Helical" evidence="25">
    <location>
        <begin position="309"/>
        <end position="332"/>
    </location>
</feature>
<accession>A0AAW3D699</accession>
<dbReference type="InterPro" id="IPR052187">
    <property type="entry name" value="MFSD1"/>
</dbReference>
<evidence type="ECO:0000256" key="8">
    <source>
        <dbReference type="ARBA" id="ARBA00044876"/>
    </source>
</evidence>
<comment type="catalytic activity">
    <reaction evidence="8">
        <text>L-lysyl-L-alanine(out) = L-lysyl-L-alanine(in)</text>
        <dbReference type="Rhea" id="RHEA:79399"/>
        <dbReference type="ChEBI" id="CHEBI:229954"/>
    </reaction>
</comment>
<comment type="caution">
    <text evidence="27">The sequence shown here is derived from an EMBL/GenBank/DDBJ whole genome shotgun (WGS) entry which is preliminary data.</text>
</comment>
<dbReference type="GO" id="GO:0022857">
    <property type="term" value="F:transmembrane transporter activity"/>
    <property type="evidence" value="ECO:0007669"/>
    <property type="project" value="InterPro"/>
</dbReference>
<dbReference type="Gene3D" id="1.20.1250.20">
    <property type="entry name" value="MFS general substrate transporter like domains"/>
    <property type="match status" value="2"/>
</dbReference>
<comment type="catalytic activity">
    <reaction evidence="18">
        <text>L-histidyl-L-alpha-amino acid(out) = L-histidyl-L-alpha-amino acid(in)</text>
        <dbReference type="Rhea" id="RHEA:79379"/>
        <dbReference type="ChEBI" id="CHEBI:229964"/>
    </reaction>
</comment>
<evidence type="ECO:0000256" key="9">
    <source>
        <dbReference type="ARBA" id="ARBA00044878"/>
    </source>
</evidence>
<comment type="catalytic activity">
    <reaction evidence="20">
        <text>L-lysyl-glycine(out) = L-lysyl-glycine(in)</text>
        <dbReference type="Rhea" id="RHEA:79407"/>
        <dbReference type="ChEBI" id="CHEBI:191202"/>
    </reaction>
</comment>
<evidence type="ECO:0000256" key="5">
    <source>
        <dbReference type="ARBA" id="ARBA00022989"/>
    </source>
</evidence>
<feature type="transmembrane region" description="Helical" evidence="25">
    <location>
        <begin position="339"/>
        <end position="363"/>
    </location>
</feature>
<evidence type="ECO:0000256" key="19">
    <source>
        <dbReference type="ARBA" id="ARBA00044919"/>
    </source>
</evidence>
<comment type="catalytic activity">
    <reaction evidence="14">
        <text>L-aspartyl-L-lysine(out) = L-aspartyl-L-lysine(in)</text>
        <dbReference type="Rhea" id="RHEA:79411"/>
        <dbReference type="ChEBI" id="CHEBI:229953"/>
    </reaction>
</comment>
<comment type="catalytic activity">
    <reaction evidence="9">
        <text>L-histidyl-glycine(out) = L-histidyl-glycine(in)</text>
        <dbReference type="Rhea" id="RHEA:79395"/>
        <dbReference type="ChEBI" id="CHEBI:229957"/>
    </reaction>
</comment>
<evidence type="ECO:0000256" key="17">
    <source>
        <dbReference type="ARBA" id="ARBA00044903"/>
    </source>
</evidence>
<dbReference type="SUPFAM" id="SSF103473">
    <property type="entry name" value="MFS general substrate transporter"/>
    <property type="match status" value="1"/>
</dbReference>
<dbReference type="RefSeq" id="WP_004578472.1">
    <property type="nucleotide sequence ID" value="NZ_CP089550.1"/>
</dbReference>
<evidence type="ECO:0000256" key="24">
    <source>
        <dbReference type="ARBA" id="ARBA00046376"/>
    </source>
</evidence>
<gene>
    <name evidence="27" type="ORF">DR87_665</name>
</gene>
<dbReference type="CDD" id="cd06174">
    <property type="entry name" value="MFS"/>
    <property type="match status" value="1"/>
</dbReference>